<dbReference type="Proteomes" id="UP001250932">
    <property type="component" value="Unassembled WGS sequence"/>
</dbReference>
<comment type="caution">
    <text evidence="5">The sequence shown here is derived from an EMBL/GenBank/DDBJ whole genome shotgun (WGS) entry which is preliminary data.</text>
</comment>
<dbReference type="EMBL" id="JAQOUE010000001">
    <property type="protein sequence ID" value="MDT7043654.1"/>
    <property type="molecule type" value="Genomic_DNA"/>
</dbReference>
<feature type="domain" description="Nucleoside phosphorylase" evidence="4">
    <location>
        <begin position="8"/>
        <end position="247"/>
    </location>
</feature>
<evidence type="ECO:0000259" key="4">
    <source>
        <dbReference type="Pfam" id="PF01048"/>
    </source>
</evidence>
<comment type="subunit">
    <text evidence="3">Homohexamer. Dimer of a homotrimer.</text>
</comment>
<feature type="binding site" evidence="3">
    <location>
        <position position="15"/>
    </location>
    <ligand>
        <name>phosphate</name>
        <dbReference type="ChEBI" id="CHEBI:43474"/>
    </ligand>
</feature>
<keyword evidence="2 3" id="KW-0808">Transferase</keyword>
<proteinExistence type="inferred from homology"/>
<dbReference type="HAMAP" id="MF_01963">
    <property type="entry name" value="MTAP"/>
    <property type="match status" value="1"/>
</dbReference>
<accession>A0ABU3KB64</accession>
<dbReference type="InterPro" id="IPR010044">
    <property type="entry name" value="MTAP"/>
</dbReference>
<dbReference type="GO" id="GO:0017061">
    <property type="term" value="F:S-methyl-5-thioadenosine phosphorylase activity"/>
    <property type="evidence" value="ECO:0007669"/>
    <property type="project" value="UniProtKB-EC"/>
</dbReference>
<dbReference type="InterPro" id="IPR018099">
    <property type="entry name" value="Purine_phosphorylase-2_CS"/>
</dbReference>
<evidence type="ECO:0000256" key="3">
    <source>
        <dbReference type="HAMAP-Rule" id="MF_01963"/>
    </source>
</evidence>
<feature type="binding site" evidence="3">
    <location>
        <position position="188"/>
    </location>
    <ligand>
        <name>substrate</name>
    </ligand>
</feature>
<dbReference type="InterPro" id="IPR035994">
    <property type="entry name" value="Nucleoside_phosphorylase_sf"/>
</dbReference>
<dbReference type="CDD" id="cd09010">
    <property type="entry name" value="MTAP_SsMTAPII_like_MTIP"/>
    <property type="match status" value="1"/>
</dbReference>
<comment type="function">
    <text evidence="3">Catalyzes the reversible phosphorylation of S-methyl-5'-thioadenosine (MTA) to adenine and 5-methylthioribose-1-phosphate. Involved in the breakdown of MTA, a major by-product of polyamine biosynthesis. Responsible for the first step in the methionine salvage pathway after MTA has been generated from S-adenosylmethionine. Has broad substrate specificity with 6-aminopurine nucleosides as preferred substrates.</text>
</comment>
<comment type="similarity">
    <text evidence="3">Belongs to the PNP/MTAP phosphorylase family. MTAP subfamily.</text>
</comment>
<dbReference type="NCBIfam" id="TIGR01694">
    <property type="entry name" value="MTAP"/>
    <property type="match status" value="1"/>
</dbReference>
<gene>
    <name evidence="3 5" type="primary">mtnP</name>
    <name evidence="5" type="ORF">PPG34_14960</name>
</gene>
<dbReference type="PROSITE" id="PS01240">
    <property type="entry name" value="PNP_MTAP_2"/>
    <property type="match status" value="1"/>
</dbReference>
<protein>
    <recommendedName>
        <fullName evidence="3">S-methyl-5'-thioadenosine phosphorylase</fullName>
        <ecNumber evidence="3">2.4.2.28</ecNumber>
    </recommendedName>
    <alternativeName>
        <fullName evidence="3">5'-methylthioadenosine phosphorylase</fullName>
        <shortName evidence="3">MTA phosphorylase</shortName>
        <shortName evidence="3">MTAP</shortName>
    </alternativeName>
</protein>
<feature type="binding site" evidence="3">
    <location>
        <begin position="57"/>
        <end position="58"/>
    </location>
    <ligand>
        <name>phosphate</name>
        <dbReference type="ChEBI" id="CHEBI:43474"/>
    </ligand>
</feature>
<dbReference type="RefSeq" id="WP_313834219.1">
    <property type="nucleotide sequence ID" value="NZ_JAQOUE010000001.1"/>
</dbReference>
<evidence type="ECO:0000256" key="1">
    <source>
        <dbReference type="ARBA" id="ARBA00022676"/>
    </source>
</evidence>
<feature type="site" description="Important for substrate specificity" evidence="3">
    <location>
        <position position="170"/>
    </location>
</feature>
<dbReference type="Pfam" id="PF01048">
    <property type="entry name" value="PNP_UDP_1"/>
    <property type="match status" value="1"/>
</dbReference>
<sequence>MAVKPRADIAVIGGSGLYEMEGLTRVREVRVATPFGKPSDVLVIGTLAGQQVAFLSRHGRRHRISPSLINYRANIYALKSLGVKRIFSVSAVGSMKEHIEPGHLVLPDQFIDRTTQRAGTFFDQGLVAHVAFSEPICGELAGIVHRAAQEVGAITHAGGTYVCIEGPQFSTKAESNLYRQWGVDVIGMTNIPEAKLAREAEMCYATLALATDYDCWHETEESVTVEAILSIMHANVVQAKKVILKALQYTGNPRTCFCGIALQQAIVTAPEAISASDRRRYQLFLPPQLKKKPKRS</sequence>
<keyword evidence="1 3" id="KW-0328">Glycosyltransferase</keyword>
<dbReference type="InterPro" id="IPR000845">
    <property type="entry name" value="Nucleoside_phosphorylase_d"/>
</dbReference>
<name>A0ABU3KB64_9BACT</name>
<organism evidence="5 6">
    <name type="scientific">Candidatus Nitronereus thalassa</name>
    <dbReference type="NCBI Taxonomy" id="3020898"/>
    <lineage>
        <taxon>Bacteria</taxon>
        <taxon>Pseudomonadati</taxon>
        <taxon>Nitrospirota</taxon>
        <taxon>Nitrospiria</taxon>
        <taxon>Nitrospirales</taxon>
        <taxon>Nitrospiraceae</taxon>
        <taxon>Candidatus Nitronereus</taxon>
    </lineage>
</organism>
<reference evidence="5 6" key="1">
    <citation type="journal article" date="2023" name="ISME J.">
        <title>Cultivation and genomic characterization of novel and ubiquitous marine nitrite-oxidizing bacteria from the Nitrospirales.</title>
        <authorList>
            <person name="Mueller A.J."/>
            <person name="Daebeler A."/>
            <person name="Herbold C.W."/>
            <person name="Kirkegaard R.H."/>
            <person name="Daims H."/>
        </authorList>
    </citation>
    <scope>NUCLEOTIDE SEQUENCE [LARGE SCALE GENOMIC DNA]</scope>
    <source>
        <strain evidence="5 6">EB</strain>
    </source>
</reference>
<feature type="binding site" evidence="3">
    <location>
        <position position="189"/>
    </location>
    <ligand>
        <name>phosphate</name>
        <dbReference type="ChEBI" id="CHEBI:43474"/>
    </ligand>
</feature>
<dbReference type="PANTHER" id="PTHR42679">
    <property type="entry name" value="S-METHYL-5'-THIOADENOSINE PHOSPHORYLASE"/>
    <property type="match status" value="1"/>
</dbReference>
<feature type="binding site" evidence="3">
    <location>
        <begin position="212"/>
        <end position="214"/>
    </location>
    <ligand>
        <name>substrate</name>
    </ligand>
</feature>
<feature type="binding site" evidence="3">
    <location>
        <begin position="90"/>
        <end position="91"/>
    </location>
    <ligand>
        <name>phosphate</name>
        <dbReference type="ChEBI" id="CHEBI:43474"/>
    </ligand>
</feature>
<comment type="pathway">
    <text evidence="3">Amino-acid biosynthesis; L-methionine biosynthesis via salvage pathway; S-methyl-5-thio-alpha-D-ribose 1-phosphate from S-methyl-5'-thioadenosine (phosphorylase route): step 1/1.</text>
</comment>
<dbReference type="SUPFAM" id="SSF53167">
    <property type="entry name" value="Purine and uridine phosphorylases"/>
    <property type="match status" value="1"/>
</dbReference>
<evidence type="ECO:0000256" key="2">
    <source>
        <dbReference type="ARBA" id="ARBA00022679"/>
    </source>
</evidence>
<feature type="site" description="Important for substrate specificity" evidence="3">
    <location>
        <position position="225"/>
    </location>
</feature>
<dbReference type="EC" id="2.4.2.28" evidence="3"/>
<comment type="catalytic activity">
    <reaction evidence="3">
        <text>S-methyl-5'-thioadenosine + phosphate = 5-(methylsulfanyl)-alpha-D-ribose 1-phosphate + adenine</text>
        <dbReference type="Rhea" id="RHEA:11852"/>
        <dbReference type="ChEBI" id="CHEBI:16708"/>
        <dbReference type="ChEBI" id="CHEBI:17509"/>
        <dbReference type="ChEBI" id="CHEBI:43474"/>
        <dbReference type="ChEBI" id="CHEBI:58533"/>
        <dbReference type="EC" id="2.4.2.28"/>
    </reaction>
</comment>
<dbReference type="PANTHER" id="PTHR42679:SF2">
    <property type="entry name" value="S-METHYL-5'-THIOADENOSINE PHOSPHORYLASE"/>
    <property type="match status" value="1"/>
</dbReference>
<evidence type="ECO:0000313" key="5">
    <source>
        <dbReference type="EMBL" id="MDT7043654.1"/>
    </source>
</evidence>
<dbReference type="NCBIfam" id="NF006599">
    <property type="entry name" value="PRK09136.1"/>
    <property type="match status" value="1"/>
</dbReference>
<keyword evidence="6" id="KW-1185">Reference proteome</keyword>
<dbReference type="Gene3D" id="3.40.50.1580">
    <property type="entry name" value="Nucleoside phosphorylase domain"/>
    <property type="match status" value="1"/>
</dbReference>
<evidence type="ECO:0000313" key="6">
    <source>
        <dbReference type="Proteomes" id="UP001250932"/>
    </source>
</evidence>
<keyword evidence="3" id="KW-0660">Purine salvage</keyword>